<keyword evidence="2" id="KW-1185">Reference proteome</keyword>
<name>A0A448WA52_9PLAT</name>
<reference evidence="1" key="1">
    <citation type="submission" date="2018-11" db="EMBL/GenBank/DDBJ databases">
        <authorList>
            <consortium name="Pathogen Informatics"/>
        </authorList>
    </citation>
    <scope>NUCLEOTIDE SEQUENCE</scope>
</reference>
<dbReference type="Proteomes" id="UP000784294">
    <property type="component" value="Unassembled WGS sequence"/>
</dbReference>
<comment type="caution">
    <text evidence="1">The sequence shown here is derived from an EMBL/GenBank/DDBJ whole genome shotgun (WGS) entry which is preliminary data.</text>
</comment>
<protein>
    <submittedName>
        <fullName evidence="1">Uncharacterized protein</fullName>
    </submittedName>
</protein>
<accession>A0A448WA52</accession>
<organism evidence="1 2">
    <name type="scientific">Protopolystoma xenopodis</name>
    <dbReference type="NCBI Taxonomy" id="117903"/>
    <lineage>
        <taxon>Eukaryota</taxon>
        <taxon>Metazoa</taxon>
        <taxon>Spiralia</taxon>
        <taxon>Lophotrochozoa</taxon>
        <taxon>Platyhelminthes</taxon>
        <taxon>Monogenea</taxon>
        <taxon>Polyopisthocotylea</taxon>
        <taxon>Polystomatidea</taxon>
        <taxon>Polystomatidae</taxon>
        <taxon>Protopolystoma</taxon>
    </lineage>
</organism>
<proteinExistence type="predicted"/>
<evidence type="ECO:0000313" key="1">
    <source>
        <dbReference type="EMBL" id="VEL06659.1"/>
    </source>
</evidence>
<dbReference type="AlphaFoldDB" id="A0A448WA52"/>
<dbReference type="EMBL" id="CAAALY010000193">
    <property type="protein sequence ID" value="VEL06659.1"/>
    <property type="molecule type" value="Genomic_DNA"/>
</dbReference>
<sequence>MKLCAEADRKWRPSAVLGIVVVAESPSLESAEDCREGGRELAVGGASLLTLQK</sequence>
<evidence type="ECO:0000313" key="2">
    <source>
        <dbReference type="Proteomes" id="UP000784294"/>
    </source>
</evidence>
<gene>
    <name evidence="1" type="ORF">PXEA_LOCUS99</name>
</gene>